<keyword evidence="2" id="KW-0560">Oxidoreductase</keyword>
<sequence>MTILITGCSSGIGLAACQFLRRRGFTVIASARRASDVALLEEQGFPAVLLDSSDENSVSAGFEQAVGLAGGRIHAVFCNAGEAFPGALEDLSRRTMQLQFASNFFGTHQLVALAIKHMRDHGATGRIVLNSSVLGFVAMPYRGAYAASKFAMEALGDTLRLELATTNIRVSLLQPGPILTRFRATSLVNFAREVDQRSSAHRRNYQALISRLEKPGAAVRFTLMPQDCMAPLEHALTARRPKARYRVTVLTKVLAMLKRLLPAQTLDRMLQNKI</sequence>
<dbReference type="AlphaFoldDB" id="A0A845GJ87"/>
<dbReference type="Pfam" id="PF00106">
    <property type="entry name" value="adh_short"/>
    <property type="match status" value="1"/>
</dbReference>
<dbReference type="GO" id="GO:0016491">
    <property type="term" value="F:oxidoreductase activity"/>
    <property type="evidence" value="ECO:0007669"/>
    <property type="project" value="UniProtKB-KW"/>
</dbReference>
<dbReference type="RefSeq" id="WP_161082053.1">
    <property type="nucleotide sequence ID" value="NZ_WWCX01000001.1"/>
</dbReference>
<gene>
    <name evidence="3" type="ORF">GTP90_02845</name>
</gene>
<dbReference type="PROSITE" id="PS00061">
    <property type="entry name" value="ADH_SHORT"/>
    <property type="match status" value="1"/>
</dbReference>
<evidence type="ECO:0000313" key="3">
    <source>
        <dbReference type="EMBL" id="MYM92797.1"/>
    </source>
</evidence>
<name>A0A845GJ87_9BURK</name>
<accession>A0A845GJ87</accession>
<protein>
    <submittedName>
        <fullName evidence="3">SDR family NAD(P)-dependent oxidoreductase</fullName>
    </submittedName>
</protein>
<dbReference type="SUPFAM" id="SSF51735">
    <property type="entry name" value="NAD(P)-binding Rossmann-fold domains"/>
    <property type="match status" value="1"/>
</dbReference>
<reference evidence="3" key="1">
    <citation type="submission" date="2019-12" db="EMBL/GenBank/DDBJ databases">
        <title>Novel species isolated from a subtropical stream in China.</title>
        <authorList>
            <person name="Lu H."/>
        </authorList>
    </citation>
    <scope>NUCLEOTIDE SEQUENCE [LARGE SCALE GENOMIC DNA]</scope>
    <source>
        <strain evidence="3">FT81W</strain>
    </source>
</reference>
<organism evidence="3 4">
    <name type="scientific">Duganella vulcania</name>
    <dbReference type="NCBI Taxonomy" id="2692166"/>
    <lineage>
        <taxon>Bacteria</taxon>
        <taxon>Pseudomonadati</taxon>
        <taxon>Pseudomonadota</taxon>
        <taxon>Betaproteobacteria</taxon>
        <taxon>Burkholderiales</taxon>
        <taxon>Oxalobacteraceae</taxon>
        <taxon>Telluria group</taxon>
        <taxon>Duganella</taxon>
    </lineage>
</organism>
<dbReference type="EMBL" id="WWCX01000001">
    <property type="protein sequence ID" value="MYM92797.1"/>
    <property type="molecule type" value="Genomic_DNA"/>
</dbReference>
<comment type="similarity">
    <text evidence="1">Belongs to the short-chain dehydrogenases/reductases (SDR) family.</text>
</comment>
<dbReference type="InterPro" id="IPR036291">
    <property type="entry name" value="NAD(P)-bd_dom_sf"/>
</dbReference>
<dbReference type="Proteomes" id="UP000447355">
    <property type="component" value="Unassembled WGS sequence"/>
</dbReference>
<evidence type="ECO:0000256" key="1">
    <source>
        <dbReference type="ARBA" id="ARBA00006484"/>
    </source>
</evidence>
<proteinExistence type="inferred from homology"/>
<dbReference type="PRINTS" id="PR00081">
    <property type="entry name" value="GDHRDH"/>
</dbReference>
<dbReference type="PANTHER" id="PTHR44169">
    <property type="entry name" value="NADPH-DEPENDENT 1-ACYLDIHYDROXYACETONE PHOSPHATE REDUCTASE"/>
    <property type="match status" value="1"/>
</dbReference>
<comment type="caution">
    <text evidence="3">The sequence shown here is derived from an EMBL/GenBank/DDBJ whole genome shotgun (WGS) entry which is preliminary data.</text>
</comment>
<dbReference type="Gene3D" id="3.40.50.720">
    <property type="entry name" value="NAD(P)-binding Rossmann-like Domain"/>
    <property type="match status" value="1"/>
</dbReference>
<evidence type="ECO:0000256" key="2">
    <source>
        <dbReference type="ARBA" id="ARBA00023002"/>
    </source>
</evidence>
<evidence type="ECO:0000313" key="4">
    <source>
        <dbReference type="Proteomes" id="UP000447355"/>
    </source>
</evidence>
<dbReference type="InterPro" id="IPR020904">
    <property type="entry name" value="Sc_DH/Rdtase_CS"/>
</dbReference>
<dbReference type="InterPro" id="IPR002347">
    <property type="entry name" value="SDR_fam"/>
</dbReference>
<dbReference type="PANTHER" id="PTHR44169:SF6">
    <property type="entry name" value="NADPH-DEPENDENT 1-ACYLDIHYDROXYACETONE PHOSPHATE REDUCTASE"/>
    <property type="match status" value="1"/>
</dbReference>